<evidence type="ECO:0000259" key="8">
    <source>
        <dbReference type="PROSITE" id="PS50280"/>
    </source>
</evidence>
<evidence type="ECO:0008006" key="13">
    <source>
        <dbReference type="Google" id="ProtNLM"/>
    </source>
</evidence>
<dbReference type="SUPFAM" id="SSF81606">
    <property type="entry name" value="PP2C-like"/>
    <property type="match status" value="1"/>
</dbReference>
<sequence length="2348" mass="256495">MSLRRVPSAGPIWATLRGNQRSSNDEDSSDDELVDEILESTPSSQLTLKRKAASPLADSSRKPAKISRVRGERRERTISRSLSYSPSPPSVRDVLNEFSSQIMASQGEKHATTGTQDSKGKRKKTMRKINMGRPSADGVGGTVSFSGPSKGKAREPVGLISKARISQHVNSQKKPGRTRSPSVITISSGSDGKVISLSSDDEVIIISSDDEPAIVPTLSVSAPLPRRAVASHLSAAAASEDKAISLPPRRASYHSDATLDLSDADSPLREHSGVAELWQPLPDRHSVSTPNFSDSDPPPEREDSPAVSSPPMPPINVPPRPSIPPNVHRVFSESRELEIHEDQGIVNHPADPDDPDNVVLPDFTPEPILEPVAVASSAPLTTSQSELPTDTENSVDSLPGIATTPPSSEDPSIAGSRYSHDSTSLHPVTANEVAQASRPASKDLPTEGLVTFLPTTVSKPAMIATPTNAGMPARSETVGTSSRPHVRRSLYSGPNGLFKDVFAARRQSRRSSSSSTRMSQSSLQTSNLPQIRNDISSPQAAQNTGVVSSPDTQILPDTHIQITSMSVDISSQSGHPSPSASHGNAKEAKLFVDGTTSYAIASPVTEAGIHPSTPPIPDASVLKEADAKIITQELMAQDGAADILAVAPLAEPSTPKRGSASVFISSSSQMLETTDVAKGIDKAEKNPDDISSGTASTVHYSPLQSRSSEALSSEVSASQLPLGVGTERQRTSPSEQATCPPLTQAMCSLTRETRPPSSSGSPISEERRPLPHSGLSDGPSLIEVIMRAHQSKRSVSSENARILVPRSNDGAPPLIDLTVDGEESDLTLASTGTSAKASRTPPASEKKDRVRSPNLASSATQRPMSYTLPPATPTISMSQPAPSTGPTRLDLLRMAKLRAMRGSPISAASLSHRTLNITRLSTISAEHPGILEASRETRSPLATSERPAEATRTTGPMSQLASQGTGVLAIECSLERAQSSVSASPEQAENAGSLLPMPQRVSPEHQSKTSLIELPAVVSSGQEEPPPTVNEEANKEVAHIDLDAAAEKDRKDESSPSVSSIPIVVSECVTPSEDMLDERECLDMLTYPESGEGIESAGSTDTEVFEVTTPEDPGQRSPASVPLRRSLRQKPNPTSRSTSSDPLDSLSYPFDEPTSIPQPVVTDPFSQFERNARGDIVIDGLCIVSYTSARQMEDYPPPLYMAKDIPHTLQDRMNSLDEIYRKTDMALSVFEAVIFENTSEDEPDAPRIKVINEFDDEITPPWEFHYSNQLWHDEDVPPPDITNLRGCGCVGHCDPRSETCSCLQQQQEYLSEHGGPSGFIYDDRGRLKFNGFPIFECNDLCGCLEDCKNRVVQNGRKHVIDIRKTEHKGWGVFAGPKKIPKGSFVGIYAGELITDVTAEERGKKYNKFGRTYLFDLDFWYLKQDDSDWQTKYCVDAYHAGNFTRFLNHSCSPNCTINACYINEANLDKPLLTVFTCRDVDPFEELCFSYHGNPDDMEDEDKHMATGATVKNQKNDAIYTSPHIPFADMSGPTQQSSPAGQFAETNMGLGPAYGPWKYRILHEPHLTAELARMSSATKIGNADCVTIQPCPNSYEASQDRYTVQDWQLADGNWRFAAIFDGHAGAEMVDYTVQNFPPHLRAALESTIDDSISGQDAIRILNISNTLSRAIASFDNAMLDELLAIFPGGLEEIDKLSDKEIHDIIHRPENLFIVVRNMRGTTALVCLVDASALGTRDPSGEWKVTLLSSYHNASNPAEAERIRSEHPGEPECILRERVLGSIALTRAIGDYLYRLPRVWTDRIFLQSKIGFRYGSAVREFIVRNHTPPYLNNEADVQHVRLNSPAGSAAEAEHLLVMCSDGLTDLYADFFTLEEAAIHWIEVLNDNKTSAEDQRDHYRSDHHRYNMKRRVASLPPVSVEVFNQKVLERRQETAVMLSPKGSTCDICKFMFLSKSYTTENAYRSHMNSKKHKENELKVATQSKMQPAVHEETAPVEEPTSSSSEQPTQSAVEASPSEPPKGISLNVDVDADENAVNETIDQKIAAARSRLSPSQCLFCPVTSSSLEDNLTHMSTEHSFFIPDADYLVDLTGLVTYLGEKIAVGNVCVFCNGKGREFRTLDAVRKHMTDKSHCKIAYDSEKDQLELSEFYDFSASYPDAEERRKRKEERKARKLATAAATAADEGWEDDEEVDDGEVDEVIEEETSEPEESDSDESSSDDDSLPDNQITYGDSHLELVLPSGARIGHRSMRRYYAQSFPGAPRGGKLEDPNSGAALVRRLLADKNSALVPRKGGFGAFGSGTEVIKARNRGEAREAGRHVREFRDQKRREDFKTKMGFINNHQKHYRDPLLQ</sequence>
<keyword evidence="3" id="KW-0479">Metal-binding</keyword>
<dbReference type="EMBL" id="SGPL01000151">
    <property type="protein sequence ID" value="THH16578.1"/>
    <property type="molecule type" value="Genomic_DNA"/>
</dbReference>
<feature type="compositionally biased region" description="Polar residues" evidence="7">
    <location>
        <begin position="827"/>
        <end position="837"/>
    </location>
</feature>
<feature type="region of interest" description="Disordered" evidence="7">
    <location>
        <begin position="1"/>
        <end position="92"/>
    </location>
</feature>
<feature type="compositionally biased region" description="Polar residues" evidence="7">
    <location>
        <begin position="873"/>
        <end position="886"/>
    </location>
</feature>
<feature type="region of interest" description="Disordered" evidence="7">
    <location>
        <begin position="978"/>
        <end position="1001"/>
    </location>
</feature>
<gene>
    <name evidence="11" type="ORF">EW146_g4087</name>
</gene>
<comment type="similarity">
    <text evidence="6">Belongs to the PP2C family.</text>
</comment>
<evidence type="ECO:0000256" key="1">
    <source>
        <dbReference type="ARBA" id="ARBA00004286"/>
    </source>
</evidence>
<dbReference type="OrthoDB" id="19329at2759"/>
<dbReference type="SMART" id="SM00468">
    <property type="entry name" value="PreSET"/>
    <property type="match status" value="1"/>
</dbReference>
<dbReference type="GO" id="GO:0008270">
    <property type="term" value="F:zinc ion binding"/>
    <property type="evidence" value="ECO:0007669"/>
    <property type="project" value="InterPro"/>
</dbReference>
<feature type="domain" description="SET" evidence="8">
    <location>
        <begin position="1358"/>
        <end position="1490"/>
    </location>
</feature>
<dbReference type="CDD" id="cd00143">
    <property type="entry name" value="PP2Cc"/>
    <property type="match status" value="1"/>
</dbReference>
<dbReference type="Proteomes" id="UP000310158">
    <property type="component" value="Unassembled WGS sequence"/>
</dbReference>
<dbReference type="Pfam" id="PF00856">
    <property type="entry name" value="SET"/>
    <property type="match status" value="1"/>
</dbReference>
<keyword evidence="5 6" id="KW-0904">Protein phosphatase</keyword>
<protein>
    <recommendedName>
        <fullName evidence="13">SET domain-containing protein</fullName>
    </recommendedName>
</protein>
<feature type="compositionally biased region" description="Pro residues" evidence="7">
    <location>
        <begin position="308"/>
        <end position="324"/>
    </location>
</feature>
<organism evidence="11 12">
    <name type="scientific">Bondarzewia mesenterica</name>
    <dbReference type="NCBI Taxonomy" id="1095465"/>
    <lineage>
        <taxon>Eukaryota</taxon>
        <taxon>Fungi</taxon>
        <taxon>Dikarya</taxon>
        <taxon>Basidiomycota</taxon>
        <taxon>Agaricomycotina</taxon>
        <taxon>Agaricomycetes</taxon>
        <taxon>Russulales</taxon>
        <taxon>Bondarzewiaceae</taxon>
        <taxon>Bondarzewia</taxon>
    </lineage>
</organism>
<dbReference type="GO" id="GO:0004721">
    <property type="term" value="F:phosphoprotein phosphatase activity"/>
    <property type="evidence" value="ECO:0007669"/>
    <property type="project" value="UniProtKB-KW"/>
</dbReference>
<feature type="compositionally biased region" description="Low complexity" evidence="7">
    <location>
        <begin position="510"/>
        <end position="526"/>
    </location>
</feature>
<dbReference type="InterPro" id="IPR007728">
    <property type="entry name" value="Pre-SET_dom"/>
</dbReference>
<keyword evidence="2" id="KW-0158">Chromosome</keyword>
<dbReference type="SUPFAM" id="SSF57667">
    <property type="entry name" value="beta-beta-alpha zinc fingers"/>
    <property type="match status" value="1"/>
</dbReference>
<feature type="compositionally biased region" description="Basic and acidic residues" evidence="7">
    <location>
        <begin position="69"/>
        <end position="78"/>
    </location>
</feature>
<dbReference type="GO" id="GO:0005694">
    <property type="term" value="C:chromosome"/>
    <property type="evidence" value="ECO:0007669"/>
    <property type="project" value="UniProtKB-SubCell"/>
</dbReference>
<dbReference type="SUPFAM" id="SSF82199">
    <property type="entry name" value="SET domain"/>
    <property type="match status" value="1"/>
</dbReference>
<dbReference type="PROSITE" id="PS01032">
    <property type="entry name" value="PPM_1"/>
    <property type="match status" value="1"/>
</dbReference>
<evidence type="ECO:0000259" key="9">
    <source>
        <dbReference type="PROSITE" id="PS50867"/>
    </source>
</evidence>
<evidence type="ECO:0000256" key="7">
    <source>
        <dbReference type="SAM" id="MobiDB-lite"/>
    </source>
</evidence>
<dbReference type="Pfam" id="PF00481">
    <property type="entry name" value="PP2C"/>
    <property type="match status" value="1"/>
</dbReference>
<feature type="region of interest" description="Disordered" evidence="7">
    <location>
        <begin position="463"/>
        <end position="531"/>
    </location>
</feature>
<feature type="domain" description="Pre-SET" evidence="9">
    <location>
        <begin position="1285"/>
        <end position="1355"/>
    </location>
</feature>
<dbReference type="SMART" id="SM00317">
    <property type="entry name" value="SET"/>
    <property type="match status" value="1"/>
</dbReference>
<feature type="domain" description="PPM-type phosphatase" evidence="10">
    <location>
        <begin position="1585"/>
        <end position="1911"/>
    </location>
</feature>
<dbReference type="GO" id="GO:0030687">
    <property type="term" value="C:preribosome, large subunit precursor"/>
    <property type="evidence" value="ECO:0007669"/>
    <property type="project" value="TreeGrafter"/>
</dbReference>
<name>A0A4S4LXF4_9AGAM</name>
<feature type="region of interest" description="Disordered" evidence="7">
    <location>
        <begin position="341"/>
        <end position="447"/>
    </location>
</feature>
<evidence type="ECO:0000256" key="6">
    <source>
        <dbReference type="RuleBase" id="RU003465"/>
    </source>
</evidence>
<keyword evidence="4 6" id="KW-0378">Hydrolase</keyword>
<dbReference type="GO" id="GO:0042273">
    <property type="term" value="P:ribosomal large subunit biogenesis"/>
    <property type="evidence" value="ECO:0007669"/>
    <property type="project" value="TreeGrafter"/>
</dbReference>
<dbReference type="GO" id="GO:0042054">
    <property type="term" value="F:histone methyltransferase activity"/>
    <property type="evidence" value="ECO:0007669"/>
    <property type="project" value="InterPro"/>
</dbReference>
<dbReference type="PROSITE" id="PS50280">
    <property type="entry name" value="SET"/>
    <property type="match status" value="1"/>
</dbReference>
<feature type="compositionally biased region" description="Polar residues" evidence="7">
    <location>
        <begin position="689"/>
        <end position="699"/>
    </location>
</feature>
<evidence type="ECO:0000313" key="11">
    <source>
        <dbReference type="EMBL" id="THH16578.1"/>
    </source>
</evidence>
<dbReference type="Gene3D" id="2.170.270.10">
    <property type="entry name" value="SET domain"/>
    <property type="match status" value="1"/>
</dbReference>
<evidence type="ECO:0000256" key="4">
    <source>
        <dbReference type="ARBA" id="ARBA00022801"/>
    </source>
</evidence>
<dbReference type="InterPro" id="IPR001932">
    <property type="entry name" value="PPM-type_phosphatase-like_dom"/>
</dbReference>
<evidence type="ECO:0000256" key="5">
    <source>
        <dbReference type="ARBA" id="ARBA00022912"/>
    </source>
</evidence>
<dbReference type="Pfam" id="PF12756">
    <property type="entry name" value="zf-C2H2_2"/>
    <property type="match status" value="1"/>
</dbReference>
<feature type="region of interest" description="Disordered" evidence="7">
    <location>
        <begin position="1960"/>
        <end position="2021"/>
    </location>
</feature>
<feature type="region of interest" description="Disordered" evidence="7">
    <location>
        <begin position="104"/>
        <end position="154"/>
    </location>
</feature>
<dbReference type="InterPro" id="IPR046341">
    <property type="entry name" value="SET_dom_sf"/>
</dbReference>
<dbReference type="InterPro" id="IPR036457">
    <property type="entry name" value="PPM-type-like_dom_sf"/>
</dbReference>
<dbReference type="SMART" id="SM00355">
    <property type="entry name" value="ZnF_C2H2"/>
    <property type="match status" value="3"/>
</dbReference>
<dbReference type="PANTHER" id="PTHR13182">
    <property type="entry name" value="ZINC FINGER PROTEIN 622"/>
    <property type="match status" value="1"/>
</dbReference>
<feature type="compositionally biased region" description="Polar residues" evidence="7">
    <location>
        <begin position="854"/>
        <end position="864"/>
    </location>
</feature>
<feature type="region of interest" description="Disordered" evidence="7">
    <location>
        <begin position="930"/>
        <end position="963"/>
    </location>
</feature>
<dbReference type="SMART" id="SM00332">
    <property type="entry name" value="PP2Cc"/>
    <property type="match status" value="1"/>
</dbReference>
<proteinExistence type="inferred from homology"/>
<dbReference type="PANTHER" id="PTHR13182:SF8">
    <property type="entry name" value="CYTOPLASMIC 60S SUBUNIT BIOGENESIS FACTOR ZNF622"/>
    <property type="match status" value="1"/>
</dbReference>
<reference evidence="11 12" key="1">
    <citation type="submission" date="2019-02" db="EMBL/GenBank/DDBJ databases">
        <title>Genome sequencing of the rare red list fungi Bondarzewia mesenterica.</title>
        <authorList>
            <person name="Buettner E."/>
            <person name="Kellner H."/>
        </authorList>
    </citation>
    <scope>NUCLEOTIDE SEQUENCE [LARGE SCALE GENOMIC DNA]</scope>
    <source>
        <strain evidence="11 12">DSM 108281</strain>
    </source>
</reference>
<feature type="compositionally biased region" description="Acidic residues" evidence="7">
    <location>
        <begin position="25"/>
        <end position="38"/>
    </location>
</feature>
<feature type="compositionally biased region" description="Polar residues" evidence="7">
    <location>
        <begin position="1129"/>
        <end position="1142"/>
    </location>
</feature>
<evidence type="ECO:0000313" key="12">
    <source>
        <dbReference type="Proteomes" id="UP000310158"/>
    </source>
</evidence>
<feature type="region of interest" description="Disordered" evidence="7">
    <location>
        <begin position="275"/>
        <end position="327"/>
    </location>
</feature>
<feature type="region of interest" description="Disordered" evidence="7">
    <location>
        <begin position="683"/>
        <end position="886"/>
    </location>
</feature>
<feature type="compositionally biased region" description="Polar residues" evidence="7">
    <location>
        <begin position="951"/>
        <end position="963"/>
    </location>
</feature>
<feature type="region of interest" description="Disordered" evidence="7">
    <location>
        <begin position="2171"/>
        <end position="2230"/>
    </location>
</feature>
<evidence type="ECO:0000259" key="10">
    <source>
        <dbReference type="PROSITE" id="PS51746"/>
    </source>
</evidence>
<comment type="caution">
    <text evidence="11">The sequence shown here is derived from an EMBL/GenBank/DDBJ whole genome shotgun (WGS) entry which is preliminary data.</text>
</comment>
<feature type="compositionally biased region" description="Polar residues" evidence="7">
    <location>
        <begin position="378"/>
        <end position="396"/>
    </location>
</feature>
<dbReference type="Pfam" id="PF05033">
    <property type="entry name" value="Pre-SET"/>
    <property type="match status" value="1"/>
</dbReference>
<evidence type="ECO:0000256" key="3">
    <source>
        <dbReference type="ARBA" id="ARBA00022723"/>
    </source>
</evidence>
<dbReference type="InterPro" id="IPR041661">
    <property type="entry name" value="ZN622/Rei1/Reh1_Znf-C2H2"/>
</dbReference>
<dbReference type="InterPro" id="IPR040025">
    <property type="entry name" value="Znf622/Rei1/Reh1"/>
</dbReference>
<feature type="region of interest" description="Disordered" evidence="7">
    <location>
        <begin position="1107"/>
        <end position="1157"/>
    </location>
</feature>
<dbReference type="GO" id="GO:0005634">
    <property type="term" value="C:nucleus"/>
    <property type="evidence" value="ECO:0007669"/>
    <property type="project" value="InterPro"/>
</dbReference>
<comment type="subcellular location">
    <subcellularLocation>
        <location evidence="1">Chromosome</location>
    </subcellularLocation>
</comment>
<accession>A0A4S4LXF4</accession>
<dbReference type="PROSITE" id="PS50867">
    <property type="entry name" value="PRE_SET"/>
    <property type="match status" value="1"/>
</dbReference>
<dbReference type="PROSITE" id="PS51746">
    <property type="entry name" value="PPM_2"/>
    <property type="match status" value="1"/>
</dbReference>
<feature type="compositionally biased region" description="Acidic residues" evidence="7">
    <location>
        <begin position="2180"/>
        <end position="2219"/>
    </location>
</feature>
<feature type="compositionally biased region" description="Low complexity" evidence="7">
    <location>
        <begin position="701"/>
        <end position="719"/>
    </location>
</feature>
<feature type="compositionally biased region" description="Low complexity" evidence="7">
    <location>
        <begin position="1992"/>
        <end position="2008"/>
    </location>
</feature>
<dbReference type="InterPro" id="IPR013087">
    <property type="entry name" value="Znf_C2H2_type"/>
</dbReference>
<feature type="compositionally biased region" description="Polar residues" evidence="7">
    <location>
        <begin position="978"/>
        <end position="987"/>
    </location>
</feature>
<evidence type="ECO:0000256" key="2">
    <source>
        <dbReference type="ARBA" id="ARBA00022454"/>
    </source>
</evidence>
<dbReference type="Gene3D" id="3.60.40.10">
    <property type="entry name" value="PPM-type phosphatase domain"/>
    <property type="match status" value="1"/>
</dbReference>
<dbReference type="InterPro" id="IPR001214">
    <property type="entry name" value="SET_dom"/>
</dbReference>
<keyword evidence="12" id="KW-1185">Reference proteome</keyword>
<dbReference type="InterPro" id="IPR036236">
    <property type="entry name" value="Znf_C2H2_sf"/>
</dbReference>
<dbReference type="InterPro" id="IPR000222">
    <property type="entry name" value="PP2C_BS"/>
</dbReference>